<comment type="similarity">
    <text evidence="2">Belongs to the EccB family.</text>
</comment>
<dbReference type="GO" id="GO:0005576">
    <property type="term" value="C:extracellular region"/>
    <property type="evidence" value="ECO:0007669"/>
    <property type="project" value="TreeGrafter"/>
</dbReference>
<comment type="subcellular location">
    <subcellularLocation>
        <location evidence="1">Cell membrane</location>
        <topology evidence="1">Single-pass membrane protein</topology>
    </subcellularLocation>
</comment>
<dbReference type="GO" id="GO:0016787">
    <property type="term" value="F:hydrolase activity"/>
    <property type="evidence" value="ECO:0007669"/>
    <property type="project" value="UniProtKB-KW"/>
</dbReference>
<dbReference type="EMBL" id="BOON01000074">
    <property type="protein sequence ID" value="GII26346.1"/>
    <property type="molecule type" value="Genomic_DNA"/>
</dbReference>
<evidence type="ECO:0000313" key="11">
    <source>
        <dbReference type="EMBL" id="GII26346.1"/>
    </source>
</evidence>
<keyword evidence="8 10" id="KW-1133">Transmembrane helix</keyword>
<evidence type="ECO:0000313" key="12">
    <source>
        <dbReference type="Proteomes" id="UP000599074"/>
    </source>
</evidence>
<evidence type="ECO:0000256" key="4">
    <source>
        <dbReference type="ARBA" id="ARBA00022692"/>
    </source>
</evidence>
<evidence type="ECO:0000256" key="10">
    <source>
        <dbReference type="SAM" id="Phobius"/>
    </source>
</evidence>
<dbReference type="RefSeq" id="WP_168113511.1">
    <property type="nucleotide sequence ID" value="NZ_BOON01000074.1"/>
</dbReference>
<comment type="caution">
    <text evidence="11">The sequence shown here is derived from an EMBL/GenBank/DDBJ whole genome shotgun (WGS) entry which is preliminary data.</text>
</comment>
<dbReference type="NCBIfam" id="TIGR03919">
    <property type="entry name" value="T7SS_EccB"/>
    <property type="match status" value="1"/>
</dbReference>
<evidence type="ECO:0000256" key="1">
    <source>
        <dbReference type="ARBA" id="ARBA00004162"/>
    </source>
</evidence>
<dbReference type="InterPro" id="IPR007795">
    <property type="entry name" value="T7SS_EccB"/>
</dbReference>
<protein>
    <submittedName>
        <fullName evidence="11">Type VII secretion protein EccB</fullName>
    </submittedName>
</protein>
<sequence length="473" mass="48795">MPSRQDQLHSYQFSVQRVVAALVMRETDPAQSPFRRVAGATMAGAIVAALALAGAAVYGLLAGGAGNWRTEGQVIIEKESGTRYVFYKGDRKLHPVINYASALLIADGAQPNVVTWSQAALDKAERGAPMGIAGAPDSLPIGKRLVKTAWTLCSQSPSDSADTSDTGKPLSVLLVGGSVGDGQSLVPVGVPGDPTGLLVSTPDGKRYLVYNNRRFQVVQPNQVLAAFGWSATTPMVVSPALINALPAGPDLKPLPIPRRGERSPALPGARIGQVYQLNAGSTQYSVMLADGLAAITPAQANLLMTDPETPDGGKATNLQPAEYDGVQRSKAGLTAEPPFAVKPQLASGNSSVCVSIRDAKGVDRVVVDAKLSDLINASVTPARTTSGAVLADRVVVPPGRGALVESAASPGATNGALSIVTDRGIRYPLSSRDLVAKLGYGDITPVPMPAELVALLPSGPVLDPVAARQSAAS</sequence>
<dbReference type="InterPro" id="IPR044857">
    <property type="entry name" value="T7SS_EccB_R1"/>
</dbReference>
<dbReference type="Proteomes" id="UP000599074">
    <property type="component" value="Unassembled WGS sequence"/>
</dbReference>
<dbReference type="Gene3D" id="2.40.50.910">
    <property type="entry name" value="Type VII secretion system EccB, repeat 3 domain"/>
    <property type="match status" value="1"/>
</dbReference>
<dbReference type="InterPro" id="IPR042485">
    <property type="entry name" value="T7SS_EccB_R3"/>
</dbReference>
<dbReference type="Pfam" id="PF05108">
    <property type="entry name" value="T7SS_ESX1_EccB"/>
    <property type="match status" value="1"/>
</dbReference>
<proteinExistence type="inferred from homology"/>
<dbReference type="Gene3D" id="3.30.2390.20">
    <property type="entry name" value="Type VII secretion system EccB, repeat 1 domain"/>
    <property type="match status" value="1"/>
</dbReference>
<keyword evidence="9 10" id="KW-0472">Membrane</keyword>
<keyword evidence="5" id="KW-0547">Nucleotide-binding</keyword>
<keyword evidence="3" id="KW-1003">Cell membrane</keyword>
<evidence type="ECO:0000256" key="6">
    <source>
        <dbReference type="ARBA" id="ARBA00022801"/>
    </source>
</evidence>
<feature type="transmembrane region" description="Helical" evidence="10">
    <location>
        <begin position="37"/>
        <end position="61"/>
    </location>
</feature>
<reference evidence="11" key="1">
    <citation type="submission" date="2021-01" db="EMBL/GenBank/DDBJ databases">
        <title>Whole genome shotgun sequence of Planosporangium mesophilum NBRC 109066.</title>
        <authorList>
            <person name="Komaki H."/>
            <person name="Tamura T."/>
        </authorList>
    </citation>
    <scope>NUCLEOTIDE SEQUENCE</scope>
    <source>
        <strain evidence="11">NBRC 109066</strain>
    </source>
</reference>
<dbReference type="GO" id="GO:0005886">
    <property type="term" value="C:plasma membrane"/>
    <property type="evidence" value="ECO:0007669"/>
    <property type="project" value="UniProtKB-SubCell"/>
</dbReference>
<name>A0A8J3X3T6_9ACTN</name>
<evidence type="ECO:0000256" key="5">
    <source>
        <dbReference type="ARBA" id="ARBA00022741"/>
    </source>
</evidence>
<gene>
    <name evidence="11" type="ORF">Pme01_59430</name>
</gene>
<organism evidence="11 12">
    <name type="scientific">Planosporangium mesophilum</name>
    <dbReference type="NCBI Taxonomy" id="689768"/>
    <lineage>
        <taxon>Bacteria</taxon>
        <taxon>Bacillati</taxon>
        <taxon>Actinomycetota</taxon>
        <taxon>Actinomycetes</taxon>
        <taxon>Micromonosporales</taxon>
        <taxon>Micromonosporaceae</taxon>
        <taxon>Planosporangium</taxon>
    </lineage>
</organism>
<evidence type="ECO:0000256" key="7">
    <source>
        <dbReference type="ARBA" id="ARBA00022840"/>
    </source>
</evidence>
<keyword evidence="4 10" id="KW-0812">Transmembrane</keyword>
<keyword evidence="7" id="KW-0067">ATP-binding</keyword>
<accession>A0A8J3X3T6</accession>
<evidence type="ECO:0000256" key="2">
    <source>
        <dbReference type="ARBA" id="ARBA00008149"/>
    </source>
</evidence>
<evidence type="ECO:0000256" key="9">
    <source>
        <dbReference type="ARBA" id="ARBA00023136"/>
    </source>
</evidence>
<keyword evidence="6" id="KW-0378">Hydrolase</keyword>
<keyword evidence="12" id="KW-1185">Reference proteome</keyword>
<evidence type="ECO:0000256" key="3">
    <source>
        <dbReference type="ARBA" id="ARBA00022475"/>
    </source>
</evidence>
<dbReference type="PANTHER" id="PTHR40765:SF2">
    <property type="entry name" value="ESX-2 SECRETION SYSTEM ATPASE ECCB2"/>
    <property type="match status" value="1"/>
</dbReference>
<evidence type="ECO:0000256" key="8">
    <source>
        <dbReference type="ARBA" id="ARBA00022989"/>
    </source>
</evidence>
<dbReference type="GO" id="GO:0005524">
    <property type="term" value="F:ATP binding"/>
    <property type="evidence" value="ECO:0007669"/>
    <property type="project" value="UniProtKB-KW"/>
</dbReference>
<dbReference type="AlphaFoldDB" id="A0A8J3X3T6"/>
<dbReference type="PANTHER" id="PTHR40765">
    <property type="entry name" value="ESX-2 SECRETION SYSTEM ATPASE ECCB2"/>
    <property type="match status" value="1"/>
</dbReference>